<proteinExistence type="predicted"/>
<name>A0A444W0H6_9FLAO</name>
<accession>A0A444W0H6</accession>
<evidence type="ECO:0000313" key="2">
    <source>
        <dbReference type="Proteomes" id="UP000290433"/>
    </source>
</evidence>
<dbReference type="AlphaFoldDB" id="A0A444W0H6"/>
<dbReference type="Proteomes" id="UP000290433">
    <property type="component" value="Unassembled WGS sequence"/>
</dbReference>
<protein>
    <submittedName>
        <fullName evidence="1">Uncharacterized protein</fullName>
    </submittedName>
</protein>
<dbReference type="EMBL" id="JUIV01000004">
    <property type="protein sequence ID" value="RYJ39367.1"/>
    <property type="molecule type" value="Genomic_DNA"/>
</dbReference>
<organism evidence="1 2">
    <name type="scientific">Flavobacterium anhuiense</name>
    <dbReference type="NCBI Taxonomy" id="459526"/>
    <lineage>
        <taxon>Bacteria</taxon>
        <taxon>Pseudomonadati</taxon>
        <taxon>Bacteroidota</taxon>
        <taxon>Flavobacteriia</taxon>
        <taxon>Flavobacteriales</taxon>
        <taxon>Flavobacteriaceae</taxon>
        <taxon>Flavobacterium</taxon>
    </lineage>
</organism>
<sequence>MAFRHGSHFLFFHNNYPVINKSIAVLKISQLNQDITIF</sequence>
<gene>
    <name evidence="1" type="ORF">NU08_1675</name>
</gene>
<reference evidence="1 2" key="1">
    <citation type="submission" date="2014-12" db="EMBL/GenBank/DDBJ databases">
        <title>Genome sequence of Flavobacterium anhuiense RCM74.</title>
        <authorList>
            <person name="Kim J.F."/>
            <person name="Song J.Y."/>
            <person name="Kwak M.-J."/>
            <person name="Lee S.-W."/>
        </authorList>
    </citation>
    <scope>NUCLEOTIDE SEQUENCE [LARGE SCALE GENOMIC DNA]</scope>
    <source>
        <strain evidence="1 2">RCM74</strain>
    </source>
</reference>
<evidence type="ECO:0000313" key="1">
    <source>
        <dbReference type="EMBL" id="RYJ39367.1"/>
    </source>
</evidence>
<comment type="caution">
    <text evidence="1">The sequence shown here is derived from an EMBL/GenBank/DDBJ whole genome shotgun (WGS) entry which is preliminary data.</text>
</comment>